<accession>A0A6U6VBL4</accession>
<reference evidence="2" key="1">
    <citation type="submission" date="2021-01" db="EMBL/GenBank/DDBJ databases">
        <authorList>
            <person name="Corre E."/>
            <person name="Pelletier E."/>
            <person name="Niang G."/>
            <person name="Scheremetjew M."/>
            <person name="Finn R."/>
            <person name="Kale V."/>
            <person name="Holt S."/>
            <person name="Cochrane G."/>
            <person name="Meng A."/>
            <person name="Brown T."/>
            <person name="Cohen L."/>
        </authorList>
    </citation>
    <scope>NUCLEOTIDE SEQUENCE</scope>
    <source>
        <strain evidence="2">RCC3387</strain>
    </source>
</reference>
<feature type="region of interest" description="Disordered" evidence="1">
    <location>
        <begin position="1"/>
        <end position="20"/>
    </location>
</feature>
<evidence type="ECO:0008006" key="3">
    <source>
        <dbReference type="Google" id="ProtNLM"/>
    </source>
</evidence>
<sequence>MAASEAVTQKDSNESVSSTGSLRIALHLQSEPAPAIKVKNTFIDGFDDGDSSPVVCATKSLPAPRMAPLITPTGAQGPVLQTIGELGEADDKEDEPAQAKPAVVITPLEVRSPEHSVGSKEHGAGECRPCAWFWRPQGCTNGFECRHCHMCPAGEVKARRKSKTTDARKGKGKASAADANGGGASTQKIPLSQLV</sequence>
<name>A0A6U6VBL4_9DINO</name>
<dbReference type="AlphaFoldDB" id="A0A6U6VBL4"/>
<organism evidence="2">
    <name type="scientific">Zooxanthella nutricula</name>
    <dbReference type="NCBI Taxonomy" id="1333877"/>
    <lineage>
        <taxon>Eukaryota</taxon>
        <taxon>Sar</taxon>
        <taxon>Alveolata</taxon>
        <taxon>Dinophyceae</taxon>
        <taxon>Peridiniales</taxon>
        <taxon>Peridiniales incertae sedis</taxon>
        <taxon>Zooxanthella</taxon>
    </lineage>
</organism>
<protein>
    <recommendedName>
        <fullName evidence="3">C3H1-type domain-containing protein</fullName>
    </recommendedName>
</protein>
<evidence type="ECO:0000256" key="1">
    <source>
        <dbReference type="SAM" id="MobiDB-lite"/>
    </source>
</evidence>
<evidence type="ECO:0000313" key="2">
    <source>
        <dbReference type="EMBL" id="CAD9640839.1"/>
    </source>
</evidence>
<feature type="region of interest" description="Disordered" evidence="1">
    <location>
        <begin position="156"/>
        <end position="195"/>
    </location>
</feature>
<dbReference type="EMBL" id="HBGW01092440">
    <property type="protein sequence ID" value="CAD9640839.1"/>
    <property type="molecule type" value="Transcribed_RNA"/>
</dbReference>
<gene>
    <name evidence="2" type="ORF">BRAN1462_LOCUS58661</name>
</gene>
<proteinExistence type="predicted"/>
<feature type="compositionally biased region" description="Polar residues" evidence="1">
    <location>
        <begin position="185"/>
        <end position="195"/>
    </location>
</feature>